<gene>
    <name evidence="1" type="ORF">VNO78_31316</name>
</gene>
<name>A0AAN9X7E5_PSOTE</name>
<organism evidence="1 2">
    <name type="scientific">Psophocarpus tetragonolobus</name>
    <name type="common">Winged bean</name>
    <name type="synonym">Dolichos tetragonolobus</name>
    <dbReference type="NCBI Taxonomy" id="3891"/>
    <lineage>
        <taxon>Eukaryota</taxon>
        <taxon>Viridiplantae</taxon>
        <taxon>Streptophyta</taxon>
        <taxon>Embryophyta</taxon>
        <taxon>Tracheophyta</taxon>
        <taxon>Spermatophyta</taxon>
        <taxon>Magnoliopsida</taxon>
        <taxon>eudicotyledons</taxon>
        <taxon>Gunneridae</taxon>
        <taxon>Pentapetalae</taxon>
        <taxon>rosids</taxon>
        <taxon>fabids</taxon>
        <taxon>Fabales</taxon>
        <taxon>Fabaceae</taxon>
        <taxon>Papilionoideae</taxon>
        <taxon>50 kb inversion clade</taxon>
        <taxon>NPAAA clade</taxon>
        <taxon>indigoferoid/millettioid clade</taxon>
        <taxon>Phaseoleae</taxon>
        <taxon>Psophocarpus</taxon>
    </lineage>
</organism>
<comment type="caution">
    <text evidence="1">The sequence shown here is derived from an EMBL/GenBank/DDBJ whole genome shotgun (WGS) entry which is preliminary data.</text>
</comment>
<protein>
    <submittedName>
        <fullName evidence="1">Uncharacterized protein</fullName>
    </submittedName>
</protein>
<evidence type="ECO:0000313" key="1">
    <source>
        <dbReference type="EMBL" id="KAK7385590.1"/>
    </source>
</evidence>
<accession>A0AAN9X7E5</accession>
<dbReference type="EMBL" id="JAYMYS010000008">
    <property type="protein sequence ID" value="KAK7385590.1"/>
    <property type="molecule type" value="Genomic_DNA"/>
</dbReference>
<dbReference type="AlphaFoldDB" id="A0AAN9X7E5"/>
<reference evidence="1 2" key="1">
    <citation type="submission" date="2024-01" db="EMBL/GenBank/DDBJ databases">
        <title>The genomes of 5 underutilized Papilionoideae crops provide insights into root nodulation and disease resistanc.</title>
        <authorList>
            <person name="Jiang F."/>
        </authorList>
    </citation>
    <scope>NUCLEOTIDE SEQUENCE [LARGE SCALE GENOMIC DNA]</scope>
    <source>
        <strain evidence="1">DUOXIRENSHENG_FW03</strain>
        <tissue evidence="1">Leaves</tissue>
    </source>
</reference>
<dbReference type="Proteomes" id="UP001386955">
    <property type="component" value="Unassembled WGS sequence"/>
</dbReference>
<keyword evidence="2" id="KW-1185">Reference proteome</keyword>
<proteinExistence type="predicted"/>
<evidence type="ECO:0000313" key="2">
    <source>
        <dbReference type="Proteomes" id="UP001386955"/>
    </source>
</evidence>
<sequence length="154" mass="17337">MEGCGISFKCDWTNLLRVQFFFQPSIWGVDLLKDHPLQCGKFLYLQNHVIFQEMETFQEFLAESSNGCSSFVAQFVSEKLTLGLKLSSSISSLDIATPRVEDHLSIEIDAADGGERVDAHTSKFPSNRSNSGDQQIPLLRMVGDGYNWKNIKIK</sequence>